<dbReference type="STRING" id="860235.AOZ06_16090"/>
<dbReference type="SMART" id="SM00347">
    <property type="entry name" value="HTH_MARR"/>
    <property type="match status" value="1"/>
</dbReference>
<dbReference type="InterPro" id="IPR036390">
    <property type="entry name" value="WH_DNA-bd_sf"/>
</dbReference>
<dbReference type="InterPro" id="IPR039422">
    <property type="entry name" value="MarR/SlyA-like"/>
</dbReference>
<evidence type="ECO:0000313" key="2">
    <source>
        <dbReference type="EMBL" id="ALG08228.1"/>
    </source>
</evidence>
<dbReference type="Proteomes" id="UP000063699">
    <property type="component" value="Chromosome"/>
</dbReference>
<reference evidence="2 3" key="1">
    <citation type="submission" date="2015-07" db="EMBL/GenBank/DDBJ databases">
        <title>Genome sequencing of Kibdelosporangium phytohabitans.</title>
        <authorList>
            <person name="Qin S."/>
            <person name="Xing K."/>
        </authorList>
    </citation>
    <scope>NUCLEOTIDE SEQUENCE [LARGE SCALE GENOMIC DNA]</scope>
    <source>
        <strain evidence="2 3">KLBMP1111</strain>
    </source>
</reference>
<feature type="domain" description="HTH marR-type" evidence="1">
    <location>
        <begin position="1"/>
        <end position="142"/>
    </location>
</feature>
<dbReference type="AlphaFoldDB" id="A0A0N9HY48"/>
<dbReference type="InterPro" id="IPR036388">
    <property type="entry name" value="WH-like_DNA-bd_sf"/>
</dbReference>
<name>A0A0N9HY48_9PSEU</name>
<dbReference type="PRINTS" id="PR00598">
    <property type="entry name" value="HTHMARR"/>
</dbReference>
<dbReference type="EMBL" id="CP012752">
    <property type="protein sequence ID" value="ALG08228.1"/>
    <property type="molecule type" value="Genomic_DNA"/>
</dbReference>
<dbReference type="GO" id="GO:0003700">
    <property type="term" value="F:DNA-binding transcription factor activity"/>
    <property type="evidence" value="ECO:0007669"/>
    <property type="project" value="InterPro"/>
</dbReference>
<dbReference type="SUPFAM" id="SSF46785">
    <property type="entry name" value="Winged helix' DNA-binding domain"/>
    <property type="match status" value="1"/>
</dbReference>
<dbReference type="PROSITE" id="PS50995">
    <property type="entry name" value="HTH_MARR_2"/>
    <property type="match status" value="1"/>
</dbReference>
<gene>
    <name evidence="2" type="ORF">AOZ06_16090</name>
</gene>
<organism evidence="2 3">
    <name type="scientific">Kibdelosporangium phytohabitans</name>
    <dbReference type="NCBI Taxonomy" id="860235"/>
    <lineage>
        <taxon>Bacteria</taxon>
        <taxon>Bacillati</taxon>
        <taxon>Actinomycetota</taxon>
        <taxon>Actinomycetes</taxon>
        <taxon>Pseudonocardiales</taxon>
        <taxon>Pseudonocardiaceae</taxon>
        <taxon>Kibdelosporangium</taxon>
    </lineage>
</organism>
<dbReference type="PANTHER" id="PTHR33164:SF43">
    <property type="entry name" value="HTH-TYPE TRANSCRIPTIONAL REPRESSOR YETL"/>
    <property type="match status" value="1"/>
</dbReference>
<evidence type="ECO:0000313" key="3">
    <source>
        <dbReference type="Proteomes" id="UP000063699"/>
    </source>
</evidence>
<accession>A0A0N9HY48</accession>
<dbReference type="Pfam" id="PF12802">
    <property type="entry name" value="MarR_2"/>
    <property type="match status" value="1"/>
</dbReference>
<dbReference type="RefSeq" id="WP_054290135.1">
    <property type="nucleotide sequence ID" value="NZ_CP012752.1"/>
</dbReference>
<dbReference type="KEGG" id="kphy:AOZ06_16090"/>
<proteinExistence type="predicted"/>
<protein>
    <recommendedName>
        <fullName evidence="1">HTH marR-type domain-containing protein</fullName>
    </recommendedName>
</protein>
<dbReference type="GO" id="GO:0006950">
    <property type="term" value="P:response to stress"/>
    <property type="evidence" value="ECO:0007669"/>
    <property type="project" value="TreeGrafter"/>
</dbReference>
<dbReference type="InterPro" id="IPR000835">
    <property type="entry name" value="HTH_MarR-typ"/>
</dbReference>
<keyword evidence="3" id="KW-1185">Reference proteome</keyword>
<dbReference type="PANTHER" id="PTHR33164">
    <property type="entry name" value="TRANSCRIPTIONAL REGULATOR, MARR FAMILY"/>
    <property type="match status" value="1"/>
</dbReference>
<sequence>MDERPPQRLLETPSWLLTQIATTASRRTREVFDSVGAGRYHYAILCAVEEFGPCSQAEIGRRLHMDRKDVAQRVMELEGQRCLERRSDPADPRRNLVRLTTAGQERLDQIHAQLTFAQEELVDPLTPDERARLITALQKILGR</sequence>
<evidence type="ECO:0000259" key="1">
    <source>
        <dbReference type="PROSITE" id="PS50995"/>
    </source>
</evidence>
<dbReference type="Gene3D" id="1.10.10.10">
    <property type="entry name" value="Winged helix-like DNA-binding domain superfamily/Winged helix DNA-binding domain"/>
    <property type="match status" value="1"/>
</dbReference>